<gene>
    <name evidence="2" type="ORF">ALEPTO_LOCUS9907</name>
</gene>
<sequence length="134" mass="15533">MSLAKKYKAEEEQAKKDNTPECKKCKLRRKQAISFLTNCEGRCQECINKKQREEQKKDNNDKYVPPVDNPLSLDNSPKNNEENFPNSDEPNNSSSTPINPSSQTDNDKQKERTCRTSPERKSPHHQENRMPKGR</sequence>
<evidence type="ECO:0000313" key="2">
    <source>
        <dbReference type="EMBL" id="CAG8647595.1"/>
    </source>
</evidence>
<evidence type="ECO:0000313" key="3">
    <source>
        <dbReference type="Proteomes" id="UP000789508"/>
    </source>
</evidence>
<keyword evidence="3" id="KW-1185">Reference proteome</keyword>
<feature type="compositionally biased region" description="Polar residues" evidence="1">
    <location>
        <begin position="72"/>
        <end position="89"/>
    </location>
</feature>
<feature type="compositionally biased region" description="Low complexity" evidence="1">
    <location>
        <begin position="90"/>
        <end position="102"/>
    </location>
</feature>
<name>A0A9N9H4Y6_9GLOM</name>
<evidence type="ECO:0000256" key="1">
    <source>
        <dbReference type="SAM" id="MobiDB-lite"/>
    </source>
</evidence>
<comment type="caution">
    <text evidence="2">The sequence shown here is derived from an EMBL/GenBank/DDBJ whole genome shotgun (WGS) entry which is preliminary data.</text>
</comment>
<feature type="region of interest" description="Disordered" evidence="1">
    <location>
        <begin position="51"/>
        <end position="134"/>
    </location>
</feature>
<organism evidence="2 3">
    <name type="scientific">Ambispora leptoticha</name>
    <dbReference type="NCBI Taxonomy" id="144679"/>
    <lineage>
        <taxon>Eukaryota</taxon>
        <taxon>Fungi</taxon>
        <taxon>Fungi incertae sedis</taxon>
        <taxon>Mucoromycota</taxon>
        <taxon>Glomeromycotina</taxon>
        <taxon>Glomeromycetes</taxon>
        <taxon>Archaeosporales</taxon>
        <taxon>Ambisporaceae</taxon>
        <taxon>Ambispora</taxon>
    </lineage>
</organism>
<dbReference type="Proteomes" id="UP000789508">
    <property type="component" value="Unassembled WGS sequence"/>
</dbReference>
<dbReference type="AlphaFoldDB" id="A0A9N9H4Y6"/>
<dbReference type="EMBL" id="CAJVPS010009126">
    <property type="protein sequence ID" value="CAG8647595.1"/>
    <property type="molecule type" value="Genomic_DNA"/>
</dbReference>
<proteinExistence type="predicted"/>
<reference evidence="2" key="1">
    <citation type="submission" date="2021-06" db="EMBL/GenBank/DDBJ databases">
        <authorList>
            <person name="Kallberg Y."/>
            <person name="Tangrot J."/>
            <person name="Rosling A."/>
        </authorList>
    </citation>
    <scope>NUCLEOTIDE SEQUENCE</scope>
    <source>
        <strain evidence="2">FL130A</strain>
    </source>
</reference>
<accession>A0A9N9H4Y6</accession>
<feature type="compositionally biased region" description="Basic and acidic residues" evidence="1">
    <location>
        <begin position="51"/>
        <end position="61"/>
    </location>
</feature>
<protein>
    <submittedName>
        <fullName evidence="2">3815_t:CDS:1</fullName>
    </submittedName>
</protein>
<feature type="region of interest" description="Disordered" evidence="1">
    <location>
        <begin position="1"/>
        <end position="21"/>
    </location>
</feature>
<feature type="compositionally biased region" description="Basic and acidic residues" evidence="1">
    <location>
        <begin position="105"/>
        <end position="134"/>
    </location>
</feature>
<feature type="compositionally biased region" description="Basic and acidic residues" evidence="1">
    <location>
        <begin position="7"/>
        <end position="21"/>
    </location>
</feature>